<dbReference type="PANTHER" id="PTHR24329">
    <property type="entry name" value="HOMEOBOX PROTEIN ARISTALESS"/>
    <property type="match status" value="1"/>
</dbReference>
<proteinExistence type="predicted"/>
<dbReference type="FunFam" id="1.10.10.60:FF:000679">
    <property type="entry name" value="Homeobox protein aristaless"/>
    <property type="match status" value="1"/>
</dbReference>
<reference evidence="9" key="1">
    <citation type="submission" date="2022-11" db="UniProtKB">
        <authorList>
            <consortium name="EnsemblMetazoa"/>
        </authorList>
    </citation>
    <scope>IDENTIFICATION</scope>
</reference>
<evidence type="ECO:0000256" key="7">
    <source>
        <dbReference type="SAM" id="MobiDB-lite"/>
    </source>
</evidence>
<evidence type="ECO:0000313" key="10">
    <source>
        <dbReference type="Proteomes" id="UP000887568"/>
    </source>
</evidence>
<evidence type="ECO:0000256" key="3">
    <source>
        <dbReference type="ARBA" id="ARBA00023155"/>
    </source>
</evidence>
<keyword evidence="3 5" id="KW-0371">Homeobox</keyword>
<dbReference type="GO" id="GO:0005634">
    <property type="term" value="C:nucleus"/>
    <property type="evidence" value="ECO:0007669"/>
    <property type="project" value="UniProtKB-SubCell"/>
</dbReference>
<dbReference type="SUPFAM" id="SSF46689">
    <property type="entry name" value="Homeodomain-like"/>
    <property type="match status" value="1"/>
</dbReference>
<dbReference type="PRINTS" id="PR00031">
    <property type="entry name" value="HTHREPRESSR"/>
</dbReference>
<dbReference type="PROSITE" id="PS00027">
    <property type="entry name" value="HOMEOBOX_1"/>
    <property type="match status" value="1"/>
</dbReference>
<keyword evidence="10" id="KW-1185">Reference proteome</keyword>
<protein>
    <recommendedName>
        <fullName evidence="8">Homeobox domain-containing protein</fullName>
    </recommendedName>
</protein>
<dbReference type="GeneID" id="119735950"/>
<evidence type="ECO:0000259" key="8">
    <source>
        <dbReference type="PROSITE" id="PS50071"/>
    </source>
</evidence>
<dbReference type="SMART" id="SM00389">
    <property type="entry name" value="HOX"/>
    <property type="match status" value="1"/>
</dbReference>
<evidence type="ECO:0000256" key="5">
    <source>
        <dbReference type="PROSITE-ProRule" id="PRU00108"/>
    </source>
</evidence>
<keyword evidence="2 5" id="KW-0238">DNA-binding</keyword>
<dbReference type="GO" id="GO:0000977">
    <property type="term" value="F:RNA polymerase II transcription regulatory region sequence-specific DNA binding"/>
    <property type="evidence" value="ECO:0007669"/>
    <property type="project" value="TreeGrafter"/>
</dbReference>
<dbReference type="RefSeq" id="XP_038065857.1">
    <property type="nucleotide sequence ID" value="XM_038209929.1"/>
</dbReference>
<feature type="region of interest" description="Disordered" evidence="7">
    <location>
        <begin position="89"/>
        <end position="140"/>
    </location>
</feature>
<sequence>MSCVFKEFSYNTSYRGLKTCQFLDSFLGSGSITQFMLNMMTSNYGTESCISQIPKSKEHRSIYSSSPQFYLPGDVGSDASINPHIVNSCSSEKENPNNCAPGNQHVDSEHSPDPTAGHPNQYQSQDRGPAAGGPRRRHRTTFTQDQLRALEASFDKNHYPDIYEREELARETGLNEARIQVWFQNRRAKFRKRERQLSKRIFPASVSPSTSGGSTSAYAGMMHAVYPPTPPGYHPYMPSVSPHQYYHATAAASAGACLHQPARQYSPASLGAACGMPSQTEERPAMIVSSREEEWFKGQAFVHSSSAHHNSMLYHA</sequence>
<dbReference type="EnsemblMetazoa" id="XM_038209929.1">
    <property type="protein sequence ID" value="XP_038065857.1"/>
    <property type="gene ID" value="LOC119735950"/>
</dbReference>
<feature type="compositionally biased region" description="Polar residues" evidence="7">
    <location>
        <begin position="89"/>
        <end position="101"/>
    </location>
</feature>
<dbReference type="Gene3D" id="1.10.10.60">
    <property type="entry name" value="Homeodomain-like"/>
    <property type="match status" value="1"/>
</dbReference>
<dbReference type="OrthoDB" id="6159439at2759"/>
<dbReference type="PROSITE" id="PS50071">
    <property type="entry name" value="HOMEOBOX_2"/>
    <property type="match status" value="1"/>
</dbReference>
<feature type="DNA-binding region" description="Homeobox" evidence="5">
    <location>
        <begin position="135"/>
        <end position="194"/>
    </location>
</feature>
<dbReference type="CDD" id="cd00086">
    <property type="entry name" value="homeodomain"/>
    <property type="match status" value="1"/>
</dbReference>
<dbReference type="InterPro" id="IPR001356">
    <property type="entry name" value="HD"/>
</dbReference>
<evidence type="ECO:0000256" key="2">
    <source>
        <dbReference type="ARBA" id="ARBA00023125"/>
    </source>
</evidence>
<evidence type="ECO:0000256" key="6">
    <source>
        <dbReference type="RuleBase" id="RU000682"/>
    </source>
</evidence>
<name>A0A914AQ26_PATMI</name>
<dbReference type="Proteomes" id="UP000887568">
    <property type="component" value="Unplaced"/>
</dbReference>
<dbReference type="InterPro" id="IPR009057">
    <property type="entry name" value="Homeodomain-like_sf"/>
</dbReference>
<dbReference type="AlphaFoldDB" id="A0A914AQ26"/>
<evidence type="ECO:0000313" key="9">
    <source>
        <dbReference type="EnsemblMetazoa" id="XP_038065857.1"/>
    </source>
</evidence>
<keyword evidence="4 5" id="KW-0539">Nucleus</keyword>
<organism evidence="9 10">
    <name type="scientific">Patiria miniata</name>
    <name type="common">Bat star</name>
    <name type="synonym">Asterina miniata</name>
    <dbReference type="NCBI Taxonomy" id="46514"/>
    <lineage>
        <taxon>Eukaryota</taxon>
        <taxon>Metazoa</taxon>
        <taxon>Echinodermata</taxon>
        <taxon>Eleutherozoa</taxon>
        <taxon>Asterozoa</taxon>
        <taxon>Asteroidea</taxon>
        <taxon>Valvatacea</taxon>
        <taxon>Valvatida</taxon>
        <taxon>Asterinidae</taxon>
        <taxon>Patiria</taxon>
    </lineage>
</organism>
<dbReference type="InterPro" id="IPR017970">
    <property type="entry name" value="Homeobox_CS"/>
</dbReference>
<accession>A0A914AQ26</accession>
<evidence type="ECO:0000256" key="4">
    <source>
        <dbReference type="ARBA" id="ARBA00023242"/>
    </source>
</evidence>
<dbReference type="InterPro" id="IPR050649">
    <property type="entry name" value="Paired_Homeobox_TFs"/>
</dbReference>
<dbReference type="PANTHER" id="PTHR24329:SF543">
    <property type="entry name" value="FI01017P-RELATED"/>
    <property type="match status" value="1"/>
</dbReference>
<evidence type="ECO:0000256" key="1">
    <source>
        <dbReference type="ARBA" id="ARBA00004123"/>
    </source>
</evidence>
<dbReference type="Pfam" id="PF00046">
    <property type="entry name" value="Homeodomain"/>
    <property type="match status" value="1"/>
</dbReference>
<comment type="subcellular location">
    <subcellularLocation>
        <location evidence="1 5 6">Nucleus</location>
    </subcellularLocation>
</comment>
<dbReference type="InterPro" id="IPR000047">
    <property type="entry name" value="HTH_motif"/>
</dbReference>
<feature type="domain" description="Homeobox" evidence="8">
    <location>
        <begin position="133"/>
        <end position="193"/>
    </location>
</feature>
<dbReference type="GO" id="GO:0000981">
    <property type="term" value="F:DNA-binding transcription factor activity, RNA polymerase II-specific"/>
    <property type="evidence" value="ECO:0007669"/>
    <property type="project" value="InterPro"/>
</dbReference>